<dbReference type="EMBL" id="SZZH01000001">
    <property type="protein sequence ID" value="TKV60905.1"/>
    <property type="molecule type" value="Genomic_DNA"/>
</dbReference>
<feature type="active site" description="Schiff-base intermediate with substrate" evidence="11">
    <location>
        <position position="141"/>
    </location>
</feature>
<dbReference type="GO" id="GO:0005737">
    <property type="term" value="C:cytoplasm"/>
    <property type="evidence" value="ECO:0007669"/>
    <property type="project" value="UniProtKB-SubCell"/>
</dbReference>
<dbReference type="GO" id="GO:0006098">
    <property type="term" value="P:pentose-phosphate shunt"/>
    <property type="evidence" value="ECO:0007669"/>
    <property type="project" value="UniProtKB-UniRule"/>
</dbReference>
<keyword evidence="13" id="KW-1185">Reference proteome</keyword>
<dbReference type="GO" id="GO:0005975">
    <property type="term" value="P:carbohydrate metabolic process"/>
    <property type="evidence" value="ECO:0007669"/>
    <property type="project" value="InterPro"/>
</dbReference>
<evidence type="ECO:0000256" key="1">
    <source>
        <dbReference type="ARBA" id="ARBA00003518"/>
    </source>
</evidence>
<comment type="caution">
    <text evidence="12">The sequence shown here is derived from an EMBL/GenBank/DDBJ whole genome shotgun (WGS) entry which is preliminary data.</text>
</comment>
<dbReference type="Proteomes" id="UP000306985">
    <property type="component" value="Unassembled WGS sequence"/>
</dbReference>
<dbReference type="PROSITE" id="PS01054">
    <property type="entry name" value="TRANSALDOLASE_1"/>
    <property type="match status" value="1"/>
</dbReference>
<dbReference type="RefSeq" id="WP_137448208.1">
    <property type="nucleotide sequence ID" value="NZ_SZZH01000001.1"/>
</dbReference>
<dbReference type="PROSITE" id="PS00958">
    <property type="entry name" value="TRANSALDOLASE_2"/>
    <property type="match status" value="1"/>
</dbReference>
<dbReference type="Pfam" id="PF00923">
    <property type="entry name" value="TAL_FSA"/>
    <property type="match status" value="1"/>
</dbReference>
<evidence type="ECO:0000256" key="5">
    <source>
        <dbReference type="ARBA" id="ARBA00013151"/>
    </source>
</evidence>
<evidence type="ECO:0000256" key="8">
    <source>
        <dbReference type="ARBA" id="ARBA00023126"/>
    </source>
</evidence>
<comment type="pathway">
    <text evidence="3 11">Carbohydrate degradation; pentose phosphate pathway; D-glyceraldehyde 3-phosphate and beta-D-fructose 6-phosphate from D-ribose 5-phosphate and D-xylulose 5-phosphate (non-oxidative stage): step 2/3.</text>
</comment>
<gene>
    <name evidence="11 12" type="primary">tal</name>
    <name evidence="12" type="ORF">FDO65_04385</name>
</gene>
<evidence type="ECO:0000256" key="2">
    <source>
        <dbReference type="ARBA" id="ARBA00004496"/>
    </source>
</evidence>
<dbReference type="InterPro" id="IPR001585">
    <property type="entry name" value="TAL/FSA"/>
</dbReference>
<dbReference type="UniPathway" id="UPA00115">
    <property type="reaction ID" value="UER00414"/>
</dbReference>
<dbReference type="HAMAP" id="MF_00493">
    <property type="entry name" value="Transaldolase_2"/>
    <property type="match status" value="1"/>
</dbReference>
<evidence type="ECO:0000256" key="3">
    <source>
        <dbReference type="ARBA" id="ARBA00004857"/>
    </source>
</evidence>
<evidence type="ECO:0000256" key="7">
    <source>
        <dbReference type="ARBA" id="ARBA00022679"/>
    </source>
</evidence>
<evidence type="ECO:0000313" key="12">
    <source>
        <dbReference type="EMBL" id="TKV60905.1"/>
    </source>
</evidence>
<evidence type="ECO:0000256" key="10">
    <source>
        <dbReference type="ARBA" id="ARBA00048810"/>
    </source>
</evidence>
<dbReference type="AlphaFoldDB" id="A0A4V6Y6T1"/>
<dbReference type="PANTHER" id="PTHR10683">
    <property type="entry name" value="TRANSALDOLASE"/>
    <property type="match status" value="1"/>
</dbReference>
<evidence type="ECO:0000256" key="9">
    <source>
        <dbReference type="ARBA" id="ARBA00023270"/>
    </source>
</evidence>
<dbReference type="InterPro" id="IPR013785">
    <property type="entry name" value="Aldolase_TIM"/>
</dbReference>
<evidence type="ECO:0000313" key="13">
    <source>
        <dbReference type="Proteomes" id="UP000306985"/>
    </source>
</evidence>
<accession>A0A4V6Y6T1</accession>
<dbReference type="CDD" id="cd00955">
    <property type="entry name" value="Transaldolase_like"/>
    <property type="match status" value="1"/>
</dbReference>
<proteinExistence type="inferred from homology"/>
<name>A0A4V6Y6T1_9ACTN</name>
<protein>
    <recommendedName>
        <fullName evidence="5 11">Transaldolase</fullName>
        <ecNumber evidence="5 11">2.2.1.2</ecNumber>
    </recommendedName>
</protein>
<organism evidence="12 13">
    <name type="scientific">Nakamurella flava</name>
    <dbReference type="NCBI Taxonomy" id="2576308"/>
    <lineage>
        <taxon>Bacteria</taxon>
        <taxon>Bacillati</taxon>
        <taxon>Actinomycetota</taxon>
        <taxon>Actinomycetes</taxon>
        <taxon>Nakamurellales</taxon>
        <taxon>Nakamurellaceae</taxon>
        <taxon>Nakamurella</taxon>
    </lineage>
</organism>
<dbReference type="EC" id="2.2.1.2" evidence="5 11"/>
<dbReference type="OrthoDB" id="9809101at2"/>
<keyword evidence="6 11" id="KW-0963">Cytoplasm</keyword>
<evidence type="ECO:0000256" key="6">
    <source>
        <dbReference type="ARBA" id="ARBA00022490"/>
    </source>
</evidence>
<keyword evidence="7 11" id="KW-0808">Transferase</keyword>
<dbReference type="PIRSF" id="PIRSF036915">
    <property type="entry name" value="Trnald_Bac_Plnt"/>
    <property type="match status" value="1"/>
</dbReference>
<sequence length="370" mass="40024">MTGDPLADLSAQGVSLWLDDLSRQRLHSGNLKELIDTQHIVGVTTNPSIFQAALKDGASYQKQLDELAARGASVDDTVREVTTDDVRDACDLFTSIFEKSGHVDGRVSIEVDPRLAHDTQGTIDQALELAKIVDRPNVLIKIPATVAGLPAITKVLAEGVSVNVTLIFSLDRYKAVMEAYIEGLEQAKEAGHNIAEIHSVASFFVSRVDSEIDKRLQAINSPEARALEGEAAIANARLAFQAYEETFAGERWEALAAAGANKQRPLWASTGVKDPKYDDTRYVVELVAPGTVNTAPEKTIEAVADHGVIRGNTIDGTYGQASSVFSSLEALGIDLDDVFAVLETEGVQKFEQAWGELLESVQAELDKHKK</sequence>
<dbReference type="InterPro" id="IPR018225">
    <property type="entry name" value="Transaldolase_AS"/>
</dbReference>
<comment type="similarity">
    <text evidence="4 11">Belongs to the transaldolase family. Type 2 subfamily.</text>
</comment>
<keyword evidence="9 11" id="KW-0704">Schiff base</keyword>
<dbReference type="NCBIfam" id="NF002881">
    <property type="entry name" value="PRK03343.1"/>
    <property type="match status" value="1"/>
</dbReference>
<evidence type="ECO:0000256" key="4">
    <source>
        <dbReference type="ARBA" id="ARBA00008426"/>
    </source>
</evidence>
<keyword evidence="8 11" id="KW-0570">Pentose shunt</keyword>
<reference evidence="12 13" key="1">
    <citation type="submission" date="2019-05" db="EMBL/GenBank/DDBJ databases">
        <title>Nakamurella sp. N5BH11, whole genome shotgun sequence.</title>
        <authorList>
            <person name="Tuo L."/>
        </authorList>
    </citation>
    <scope>NUCLEOTIDE SEQUENCE [LARGE SCALE GENOMIC DNA]</scope>
    <source>
        <strain evidence="12 13">N5BH11</strain>
    </source>
</reference>
<comment type="subcellular location">
    <subcellularLocation>
        <location evidence="2 11">Cytoplasm</location>
    </subcellularLocation>
</comment>
<dbReference type="Gene3D" id="3.20.20.70">
    <property type="entry name" value="Aldolase class I"/>
    <property type="match status" value="1"/>
</dbReference>
<evidence type="ECO:0000256" key="11">
    <source>
        <dbReference type="HAMAP-Rule" id="MF_00493"/>
    </source>
</evidence>
<comment type="function">
    <text evidence="1 11">Transaldolase is important for the balance of metabolites in the pentose-phosphate pathway.</text>
</comment>
<dbReference type="GO" id="GO:0004801">
    <property type="term" value="F:transaldolase activity"/>
    <property type="evidence" value="ECO:0007669"/>
    <property type="project" value="UniProtKB-UniRule"/>
</dbReference>
<dbReference type="PANTHER" id="PTHR10683:SF31">
    <property type="entry name" value="TRANSALDOLASE"/>
    <property type="match status" value="1"/>
</dbReference>
<dbReference type="InterPro" id="IPR004732">
    <property type="entry name" value="Transaldolase_2"/>
</dbReference>
<comment type="catalytic activity">
    <reaction evidence="10 11">
        <text>D-sedoheptulose 7-phosphate + D-glyceraldehyde 3-phosphate = D-erythrose 4-phosphate + beta-D-fructose 6-phosphate</text>
        <dbReference type="Rhea" id="RHEA:17053"/>
        <dbReference type="ChEBI" id="CHEBI:16897"/>
        <dbReference type="ChEBI" id="CHEBI:57483"/>
        <dbReference type="ChEBI" id="CHEBI:57634"/>
        <dbReference type="ChEBI" id="CHEBI:59776"/>
        <dbReference type="EC" id="2.2.1.2"/>
    </reaction>
</comment>
<dbReference type="NCBIfam" id="TIGR00876">
    <property type="entry name" value="tal_mycobact"/>
    <property type="match status" value="1"/>
</dbReference>
<dbReference type="SUPFAM" id="SSF51569">
    <property type="entry name" value="Aldolase"/>
    <property type="match status" value="1"/>
</dbReference>